<evidence type="ECO:0000259" key="5">
    <source>
        <dbReference type="Pfam" id="PF16755"/>
    </source>
</evidence>
<dbReference type="GO" id="GO:0005643">
    <property type="term" value="C:nuclear pore"/>
    <property type="evidence" value="ECO:0007669"/>
    <property type="project" value="TreeGrafter"/>
</dbReference>
<evidence type="ECO:0000256" key="2">
    <source>
        <dbReference type="ARBA" id="ARBA00022448"/>
    </source>
</evidence>
<organism evidence="6 7">
    <name type="scientific">Rhamnusium bicolor</name>
    <dbReference type="NCBI Taxonomy" id="1586634"/>
    <lineage>
        <taxon>Eukaryota</taxon>
        <taxon>Metazoa</taxon>
        <taxon>Ecdysozoa</taxon>
        <taxon>Arthropoda</taxon>
        <taxon>Hexapoda</taxon>
        <taxon>Insecta</taxon>
        <taxon>Pterygota</taxon>
        <taxon>Neoptera</taxon>
        <taxon>Endopterygota</taxon>
        <taxon>Coleoptera</taxon>
        <taxon>Polyphaga</taxon>
        <taxon>Cucujiformia</taxon>
        <taxon>Chrysomeloidea</taxon>
        <taxon>Cerambycidae</taxon>
        <taxon>Lepturinae</taxon>
        <taxon>Rhagiini</taxon>
        <taxon>Rhamnusium</taxon>
    </lineage>
</organism>
<protein>
    <recommendedName>
        <fullName evidence="5">Nucleoporin Nup159/Nup146 N-terminal domain-containing protein</fullName>
    </recommendedName>
</protein>
<dbReference type="GO" id="GO:0006606">
    <property type="term" value="P:protein import into nucleus"/>
    <property type="evidence" value="ECO:0007669"/>
    <property type="project" value="TreeGrafter"/>
</dbReference>
<dbReference type="Gene3D" id="2.130.10.10">
    <property type="entry name" value="YVTN repeat-like/Quinoprotein amine dehydrogenase"/>
    <property type="match status" value="1"/>
</dbReference>
<sequence length="1861" mass="194386">MLKTCPNPVEVQELQFKLHCRLKIFNNSGLDTFPNSHSLISCASRYGLLFVGSNSSNLQVIQLKCVENYSPKDKDVQNYPRRNIALSSPPKHVCVNCDSTILAVVIEKDKCPAVVFYDVLSFLKQNVTVIKEARLSSTPGICVTEINWNPALPPIFTACKSDGTLGIYEIRGTSIDINELPSAAKQLAFVGVLKENIKVINEPPLSGSHSLISLQWVSNYQFIGIYQSAEPEGPAKLIVVDAPKTGEASYMNYEDVCYSGTTRLPQFYTILLQHWNILMVASSNSTEVGVLASTGDSWTQWILADSARAELPLSSDHQETLPIGLALDISSTKPLPWNESSIPPCPYLLLFSDQGILCLFNIVNLKQGIPSICTPPDPISDVSGIGQFVTISDNVSAPQSVAESLKTTIPTFSFAAAQSTAVSQAPTFGATVLTQPQPTYRAPSSLFGKTPESKPLFEVQSVLTPINPQQPTTQASIFGGQTLLTPISKPQTNVTTNNPASVKYSSIFSALNAPAPMPVATQSKPIVISTRPTSKSTELPAEEQVEVPPKATISTKSVESVPAVDIKVKSEIDPLLARMVKDECISLESELQAILHQGRLVHYLKQNLIQSWAWFEEARSRYNSSKDETISLLLRAQPLDSATDKRQTDIRKLMYYIESQITQASKALDEQWDNFQDYAKKIHRTQMPTMEAIFQAMVRQNAIIQKQNYVMKDIASRLKNKGHPTIGPSLLVSMESTEDLVDDLKRLQLQHPQDMYQIQYERVLNRIKKFSGFKSNKLRQLLKNREVLHVTVVKPQFTSSLLMQSPASKKLASDLQTVGIQMSRVSKTGAVPKNLNFLHSTPIRETKPEIKPTATPPNTPAQTDPKGFSFKKVEKSNSAFNLITTSSSFVPLSRSTSVSSNLPQGHSTQSTLPTHALSAFVPTTQVSFGASNKPFSFPPAATTTATVLKTVTTVNTTTTTSSDIAGPALHKFVPVVPKTTSLVVTTASSIKISTPTVKTSLPQFSFGSGISITPISTTKKIESTSAPMTTSIFGSVSTTKPTFTFSNTSNIFGAKVGVDSGSSTNKTETTSTVTTNTAPLFPTLSSQGSKTLFGTTTTSSGTFTFGAVSSTTKVSAFSAVTTRNTNIASITAPISVTAANTSEPKMVVSSSTTVTQPSMLVINPVAANTSAKTTSSIFSNFANSTSVSTAATNVPIPIFGSPVSSTKTQSIFASTPLTTESSSTPTTSISVLTSSTFTTKPSSIFSTILPTSTTTTTTTTAISSSGLSVFSSITTATAKPLVFSAPLITSSTSGDTSLFTTSVASTKPSVFASGAVTNTTATVTTTQSLPFSGTQDSVIDSTCDNTNSITKPSIFGTATAPTQPSIFGISSPAKTFQTSIFGGTSITTQSSIFGTTTTETASKPSVFGTAIVSSQPSIFGTNTATTTQQVSIFENNTATNQTSIFGTASGNTPQISIFGASASTSITKPSIFGATTSATATQSSIFAVSSTPSTSGSLFRAPITAASPFGSAFSSAPTSAASSPFGQSNSVFGTPKTTPSPFNTTFGSPTVFGSTPATTATVFGQPSFGSASTSVFGTPTTSTNIFGSSSGGSTFGAVSSSANVFGSPAVSSPSFSFAGAGGNANNTGAFGFGGLNVGSTATTSSSIFGGSASFGQSTATSANPFGRVADQKLPFGCSTNIFGTPASTSSSIFGSNTASTFGSGTQSGFGTSAFGSSSGFGQQPAFGQSAFGNSSFGSPQPQPGPFSGGSTGVGQSGFGSPPSFQKPPAFGAAPVFGGSPQPAFGAAPSFGGAPAFGTAPSFGSPNKVFGTNPPTGGFVTTASGSPGFGNLANQNTVGFGNLAQQAATSNLHHFQAGDNIP</sequence>
<gene>
    <name evidence="6" type="ORF">NQ314_020851</name>
</gene>
<keyword evidence="2" id="KW-0813">Transport</keyword>
<name>A0AAV8WJU6_9CUCU</name>
<dbReference type="SUPFAM" id="SSF117289">
    <property type="entry name" value="Nucleoporin domain"/>
    <property type="match status" value="1"/>
</dbReference>
<feature type="compositionally biased region" description="Gly residues" evidence="4">
    <location>
        <begin position="1746"/>
        <end position="1757"/>
    </location>
</feature>
<dbReference type="InterPro" id="IPR015943">
    <property type="entry name" value="WD40/YVTN_repeat-like_dom_sf"/>
</dbReference>
<proteinExistence type="predicted"/>
<evidence type="ECO:0000256" key="3">
    <source>
        <dbReference type="ARBA" id="ARBA00023242"/>
    </source>
</evidence>
<comment type="subcellular location">
    <subcellularLocation>
        <location evidence="1">Nucleus</location>
    </subcellularLocation>
</comment>
<evidence type="ECO:0000313" key="7">
    <source>
        <dbReference type="Proteomes" id="UP001162156"/>
    </source>
</evidence>
<feature type="domain" description="Nucleoporin Nup159/Nup146 N-terminal" evidence="5">
    <location>
        <begin position="36"/>
        <end position="357"/>
    </location>
</feature>
<dbReference type="InterPro" id="IPR039462">
    <property type="entry name" value="Nup159/Nup146_N"/>
</dbReference>
<keyword evidence="7" id="KW-1185">Reference proteome</keyword>
<evidence type="ECO:0000313" key="6">
    <source>
        <dbReference type="EMBL" id="KAJ8926734.1"/>
    </source>
</evidence>
<reference evidence="6" key="1">
    <citation type="journal article" date="2023" name="Insect Mol. Biol.">
        <title>Genome sequencing provides insights into the evolution of gene families encoding plant cell wall-degrading enzymes in longhorned beetles.</title>
        <authorList>
            <person name="Shin N.R."/>
            <person name="Okamura Y."/>
            <person name="Kirsch R."/>
            <person name="Pauchet Y."/>
        </authorList>
    </citation>
    <scope>NUCLEOTIDE SEQUENCE</scope>
    <source>
        <strain evidence="6">RBIC_L_NR</strain>
    </source>
</reference>
<dbReference type="PANTHER" id="PTHR23193:SF46">
    <property type="entry name" value="NUCLEAR PORE COMPLEX PROTEIN NUP214"/>
    <property type="match status" value="1"/>
</dbReference>
<evidence type="ECO:0000256" key="4">
    <source>
        <dbReference type="SAM" id="MobiDB-lite"/>
    </source>
</evidence>
<accession>A0AAV8WJU6</accession>
<evidence type="ECO:0000256" key="1">
    <source>
        <dbReference type="ARBA" id="ARBA00004123"/>
    </source>
</evidence>
<dbReference type="PANTHER" id="PTHR23193">
    <property type="entry name" value="NUCLEAR PORE COMPLEX PROTEIN NUP"/>
    <property type="match status" value="1"/>
</dbReference>
<dbReference type="Proteomes" id="UP001162156">
    <property type="component" value="Unassembled WGS sequence"/>
</dbReference>
<dbReference type="Pfam" id="PF16755">
    <property type="entry name" value="Beta-prop_NUP159_NUP214"/>
    <property type="match status" value="1"/>
</dbReference>
<dbReference type="GO" id="GO:0008139">
    <property type="term" value="F:nuclear localization sequence binding"/>
    <property type="evidence" value="ECO:0007669"/>
    <property type="project" value="TreeGrafter"/>
</dbReference>
<comment type="caution">
    <text evidence="6">The sequence shown here is derived from an EMBL/GenBank/DDBJ whole genome shotgun (WGS) entry which is preliminary data.</text>
</comment>
<keyword evidence="3" id="KW-0539">Nucleus</keyword>
<dbReference type="InterPro" id="IPR026054">
    <property type="entry name" value="Nucleoporin"/>
</dbReference>
<feature type="compositionally biased region" description="Low complexity" evidence="4">
    <location>
        <begin position="1728"/>
        <end position="1739"/>
    </location>
</feature>
<feature type="region of interest" description="Disordered" evidence="4">
    <location>
        <begin position="1728"/>
        <end position="1776"/>
    </location>
</feature>
<dbReference type="GO" id="GO:0017056">
    <property type="term" value="F:structural constituent of nuclear pore"/>
    <property type="evidence" value="ECO:0007669"/>
    <property type="project" value="TreeGrafter"/>
</dbReference>
<dbReference type="EMBL" id="JANEYF010005793">
    <property type="protein sequence ID" value="KAJ8926734.1"/>
    <property type="molecule type" value="Genomic_DNA"/>
</dbReference>
<dbReference type="GO" id="GO:0006405">
    <property type="term" value="P:RNA export from nucleus"/>
    <property type="evidence" value="ECO:0007669"/>
    <property type="project" value="TreeGrafter"/>
</dbReference>